<organism evidence="1 2">
    <name type="scientific">Lindgomyces ingoldianus</name>
    <dbReference type="NCBI Taxonomy" id="673940"/>
    <lineage>
        <taxon>Eukaryota</taxon>
        <taxon>Fungi</taxon>
        <taxon>Dikarya</taxon>
        <taxon>Ascomycota</taxon>
        <taxon>Pezizomycotina</taxon>
        <taxon>Dothideomycetes</taxon>
        <taxon>Pleosporomycetidae</taxon>
        <taxon>Pleosporales</taxon>
        <taxon>Lindgomycetaceae</taxon>
        <taxon>Lindgomyces</taxon>
    </lineage>
</organism>
<proteinExistence type="predicted"/>
<comment type="caution">
    <text evidence="1">The sequence shown here is derived from an EMBL/GenBank/DDBJ whole genome shotgun (WGS) entry which is preliminary data.</text>
</comment>
<dbReference type="EMBL" id="MU003496">
    <property type="protein sequence ID" value="KAF2475358.1"/>
    <property type="molecule type" value="Genomic_DNA"/>
</dbReference>
<sequence>MRFLSIIAALSALATASPVLHAERADTPDPNQVYVEKVSWVGTGCPPGSASAELAESATVVSLGFSKYVAGTGTGMAASDARKNCDVRITLHFPQGWSWTVATTDFRGYASLPSGCSAKMGATYFFSGQSNDASSMLTFKGPVDNNYRMTTSVPTESLVWATCGVTGPLFNVNSQVVVTCSKDSYVGVDTQDTKFSMLLHLQWKKC</sequence>
<keyword evidence="2" id="KW-1185">Reference proteome</keyword>
<protein>
    <submittedName>
        <fullName evidence="1">Uncharacterized protein</fullName>
    </submittedName>
</protein>
<accession>A0ACB6R9B6</accession>
<name>A0ACB6R9B6_9PLEO</name>
<reference evidence="1" key="1">
    <citation type="journal article" date="2020" name="Stud. Mycol.">
        <title>101 Dothideomycetes genomes: a test case for predicting lifestyles and emergence of pathogens.</title>
        <authorList>
            <person name="Haridas S."/>
            <person name="Albert R."/>
            <person name="Binder M."/>
            <person name="Bloem J."/>
            <person name="Labutti K."/>
            <person name="Salamov A."/>
            <person name="Andreopoulos B."/>
            <person name="Baker S."/>
            <person name="Barry K."/>
            <person name="Bills G."/>
            <person name="Bluhm B."/>
            <person name="Cannon C."/>
            <person name="Castanera R."/>
            <person name="Culley D."/>
            <person name="Daum C."/>
            <person name="Ezra D."/>
            <person name="Gonzalez J."/>
            <person name="Henrissat B."/>
            <person name="Kuo A."/>
            <person name="Liang C."/>
            <person name="Lipzen A."/>
            <person name="Lutzoni F."/>
            <person name="Magnuson J."/>
            <person name="Mondo S."/>
            <person name="Nolan M."/>
            <person name="Ohm R."/>
            <person name="Pangilinan J."/>
            <person name="Park H.-J."/>
            <person name="Ramirez L."/>
            <person name="Alfaro M."/>
            <person name="Sun H."/>
            <person name="Tritt A."/>
            <person name="Yoshinaga Y."/>
            <person name="Zwiers L.-H."/>
            <person name="Turgeon B."/>
            <person name="Goodwin S."/>
            <person name="Spatafora J."/>
            <person name="Crous P."/>
            <person name="Grigoriev I."/>
        </authorList>
    </citation>
    <scope>NUCLEOTIDE SEQUENCE</scope>
    <source>
        <strain evidence="1">ATCC 200398</strain>
    </source>
</reference>
<dbReference type="Proteomes" id="UP000799755">
    <property type="component" value="Unassembled WGS sequence"/>
</dbReference>
<evidence type="ECO:0000313" key="2">
    <source>
        <dbReference type="Proteomes" id="UP000799755"/>
    </source>
</evidence>
<evidence type="ECO:0000313" key="1">
    <source>
        <dbReference type="EMBL" id="KAF2475358.1"/>
    </source>
</evidence>
<gene>
    <name evidence="1" type="ORF">BDR25DRAFT_213577</name>
</gene>